<keyword evidence="1" id="KW-1133">Transmembrane helix</keyword>
<protein>
    <submittedName>
        <fullName evidence="3">DUF418 domain-containing protein</fullName>
    </submittedName>
</protein>
<gene>
    <name evidence="3" type="ORF">EZ428_01605</name>
</gene>
<comment type="caution">
    <text evidence="3">The sequence shown here is derived from an EMBL/GenBank/DDBJ whole genome shotgun (WGS) entry which is preliminary data.</text>
</comment>
<evidence type="ECO:0000256" key="1">
    <source>
        <dbReference type="SAM" id="Phobius"/>
    </source>
</evidence>
<organism evidence="3 4">
    <name type="scientific">Pedobacter frigiditerrae</name>
    <dbReference type="NCBI Taxonomy" id="2530452"/>
    <lineage>
        <taxon>Bacteria</taxon>
        <taxon>Pseudomonadati</taxon>
        <taxon>Bacteroidota</taxon>
        <taxon>Sphingobacteriia</taxon>
        <taxon>Sphingobacteriales</taxon>
        <taxon>Sphingobacteriaceae</taxon>
        <taxon>Pedobacter</taxon>
    </lineage>
</organism>
<dbReference type="OrthoDB" id="9807744at2"/>
<proteinExistence type="predicted"/>
<evidence type="ECO:0000313" key="3">
    <source>
        <dbReference type="EMBL" id="TCC93491.1"/>
    </source>
</evidence>
<feature type="transmembrane region" description="Helical" evidence="1">
    <location>
        <begin position="16"/>
        <end position="35"/>
    </location>
</feature>
<feature type="transmembrane region" description="Helical" evidence="1">
    <location>
        <begin position="339"/>
        <end position="356"/>
    </location>
</feature>
<feature type="transmembrane region" description="Helical" evidence="1">
    <location>
        <begin position="274"/>
        <end position="293"/>
    </location>
</feature>
<feature type="transmembrane region" description="Helical" evidence="1">
    <location>
        <begin position="314"/>
        <end position="333"/>
    </location>
</feature>
<feature type="transmembrane region" description="Helical" evidence="1">
    <location>
        <begin position="55"/>
        <end position="81"/>
    </location>
</feature>
<keyword evidence="1" id="KW-0472">Membrane</keyword>
<feature type="transmembrane region" description="Helical" evidence="1">
    <location>
        <begin position="241"/>
        <end position="262"/>
    </location>
</feature>
<dbReference type="EMBL" id="SJSK01000001">
    <property type="protein sequence ID" value="TCC93491.1"/>
    <property type="molecule type" value="Genomic_DNA"/>
</dbReference>
<feature type="transmembrane region" description="Helical" evidence="1">
    <location>
        <begin position="142"/>
        <end position="160"/>
    </location>
</feature>
<dbReference type="InterPro" id="IPR007349">
    <property type="entry name" value="DUF418"/>
</dbReference>
<dbReference type="Proteomes" id="UP000292884">
    <property type="component" value="Unassembled WGS sequence"/>
</dbReference>
<dbReference type="AlphaFoldDB" id="A0A4R0N170"/>
<feature type="domain" description="DUF418" evidence="2">
    <location>
        <begin position="222"/>
        <end position="380"/>
    </location>
</feature>
<keyword evidence="1" id="KW-0812">Transmembrane</keyword>
<dbReference type="InterPro" id="IPR052529">
    <property type="entry name" value="Bact_Transport_Assoc"/>
</dbReference>
<evidence type="ECO:0000259" key="2">
    <source>
        <dbReference type="Pfam" id="PF04235"/>
    </source>
</evidence>
<dbReference type="PANTHER" id="PTHR30590:SF3">
    <property type="entry name" value="HYPOTHETICAL MEMBRANE SPANNING PROTEIN"/>
    <property type="match status" value="1"/>
</dbReference>
<evidence type="ECO:0000313" key="4">
    <source>
        <dbReference type="Proteomes" id="UP000292884"/>
    </source>
</evidence>
<dbReference type="Pfam" id="PF04235">
    <property type="entry name" value="DUF418"/>
    <property type="match status" value="1"/>
</dbReference>
<sequence>MEASLNQPIQQNQRTIIVDVLRGWALLGVVLMNYFDFFTLGRNWETFKPDTLTNVLMYFTSIVFAAKYWTLLSLLFGYGFAVLMNNVKEKGHNAYGFFAGRMFWLLVLAFINSALFFGDILKDYAILGLILLLFYRSSAKTAFITSIVLLLAIPAISAYVNTLSNDSQNVFVKLFPLYRSHNLLNVLWFGLKGTYFAEMISKPYLYTVHVVMFCCFLWGFSLYKINFFNNLNSKLKYIKRAFWISLAVAIFLTIFFQLVKYFKWDFLKHYKLGYWLILSSMLFIASAICWLYVTGKLKGFFASLEVMGKMTLTNYMTQNLIGLFIFSGFGFGVWNTMPIWFYLLLALLVYTLQVYFSKWWLSKYNYGPVEWIWRQLSYRKRLPLRKV</sequence>
<keyword evidence="4" id="KW-1185">Reference proteome</keyword>
<dbReference type="RefSeq" id="WP_131551359.1">
    <property type="nucleotide sequence ID" value="NZ_SJSK01000001.1"/>
</dbReference>
<feature type="transmembrane region" description="Helical" evidence="1">
    <location>
        <begin position="203"/>
        <end position="220"/>
    </location>
</feature>
<dbReference type="PANTHER" id="PTHR30590">
    <property type="entry name" value="INNER MEMBRANE PROTEIN"/>
    <property type="match status" value="1"/>
</dbReference>
<accession>A0A4R0N170</accession>
<reference evidence="3 4" key="1">
    <citation type="submission" date="2019-02" db="EMBL/GenBank/DDBJ databases">
        <title>Pedobacter sp. RP-1-13 sp. nov., isolated from Arctic soil.</title>
        <authorList>
            <person name="Dahal R.H."/>
        </authorList>
    </citation>
    <scope>NUCLEOTIDE SEQUENCE [LARGE SCALE GENOMIC DNA]</scope>
    <source>
        <strain evidence="3 4">RP-1-13</strain>
    </source>
</reference>
<name>A0A4R0N170_9SPHI</name>